<feature type="domain" description="Cytochrome C Planctomycete-type" evidence="6">
    <location>
        <begin position="57"/>
        <end position="114"/>
    </location>
</feature>
<evidence type="ECO:0000313" key="8">
    <source>
        <dbReference type="Proteomes" id="UP000316855"/>
    </source>
</evidence>
<evidence type="ECO:0000256" key="2">
    <source>
        <dbReference type="SAM" id="MobiDB-lite"/>
    </source>
</evidence>
<keyword evidence="8" id="KW-1185">Reference proteome</keyword>
<keyword evidence="1" id="KW-0175">Coiled coil</keyword>
<protein>
    <submittedName>
        <fullName evidence="7">Planctomycete cytochrome C</fullName>
    </submittedName>
</protein>
<dbReference type="RefSeq" id="WP_145230901.1">
    <property type="nucleotide sequence ID" value="NZ_CP036343.1"/>
</dbReference>
<dbReference type="OrthoDB" id="127107at2"/>
<dbReference type="PANTHER" id="PTHR35889:SF3">
    <property type="entry name" value="F-BOX DOMAIN-CONTAINING PROTEIN"/>
    <property type="match status" value="1"/>
</dbReference>
<dbReference type="EMBL" id="CP036343">
    <property type="protein sequence ID" value="QDT92890.1"/>
    <property type="molecule type" value="Genomic_DNA"/>
</dbReference>
<feature type="signal peptide" evidence="3">
    <location>
        <begin position="1"/>
        <end position="23"/>
    </location>
</feature>
<evidence type="ECO:0000259" key="6">
    <source>
        <dbReference type="Pfam" id="PF07635"/>
    </source>
</evidence>
<feature type="chain" id="PRO_5021838122" evidence="3">
    <location>
        <begin position="24"/>
        <end position="1121"/>
    </location>
</feature>
<name>A0A517VIQ9_9PLAN</name>
<dbReference type="InterPro" id="IPR011429">
    <property type="entry name" value="Cyt_c_Planctomycete-type"/>
</dbReference>
<dbReference type="Pfam" id="PF07587">
    <property type="entry name" value="PSD1"/>
    <property type="match status" value="1"/>
</dbReference>
<accession>A0A517VIQ9</accession>
<evidence type="ECO:0000256" key="1">
    <source>
        <dbReference type="SAM" id="Coils"/>
    </source>
</evidence>
<reference evidence="7 8" key="1">
    <citation type="submission" date="2019-02" db="EMBL/GenBank/DDBJ databases">
        <title>Deep-cultivation of Planctomycetes and their phenomic and genomic characterization uncovers novel biology.</title>
        <authorList>
            <person name="Wiegand S."/>
            <person name="Jogler M."/>
            <person name="Boedeker C."/>
            <person name="Pinto D."/>
            <person name="Vollmers J."/>
            <person name="Rivas-Marin E."/>
            <person name="Kohn T."/>
            <person name="Peeters S.H."/>
            <person name="Heuer A."/>
            <person name="Rast P."/>
            <person name="Oberbeckmann S."/>
            <person name="Bunk B."/>
            <person name="Jeske O."/>
            <person name="Meyerdierks A."/>
            <person name="Storesund J.E."/>
            <person name="Kallscheuer N."/>
            <person name="Luecker S."/>
            <person name="Lage O.M."/>
            <person name="Pohl T."/>
            <person name="Merkel B.J."/>
            <person name="Hornburger P."/>
            <person name="Mueller R.-W."/>
            <person name="Bruemmer F."/>
            <person name="Labrenz M."/>
            <person name="Spormann A.M."/>
            <person name="Op den Camp H."/>
            <person name="Overmann J."/>
            <person name="Amann R."/>
            <person name="Jetten M.S.M."/>
            <person name="Mascher T."/>
            <person name="Medema M.H."/>
            <person name="Devos D.P."/>
            <person name="Kaster A.-K."/>
            <person name="Ovreas L."/>
            <person name="Rohde M."/>
            <person name="Galperin M.Y."/>
            <person name="Jogler C."/>
        </authorList>
    </citation>
    <scope>NUCLEOTIDE SEQUENCE [LARGE SCALE GENOMIC DNA]</scope>
    <source>
        <strain evidence="7 8">Pan161</strain>
    </source>
</reference>
<keyword evidence="3" id="KW-0732">Signal</keyword>
<dbReference type="Pfam" id="PF07583">
    <property type="entry name" value="PSCyt2"/>
    <property type="match status" value="1"/>
</dbReference>
<dbReference type="AlphaFoldDB" id="A0A517VIQ9"/>
<evidence type="ECO:0000259" key="4">
    <source>
        <dbReference type="Pfam" id="PF07583"/>
    </source>
</evidence>
<feature type="coiled-coil region" evidence="1">
    <location>
        <begin position="758"/>
        <end position="785"/>
    </location>
</feature>
<dbReference type="Proteomes" id="UP000316855">
    <property type="component" value="Chromosome"/>
</dbReference>
<dbReference type="Pfam" id="PF07635">
    <property type="entry name" value="PSCyt1"/>
    <property type="match status" value="1"/>
</dbReference>
<dbReference type="KEGG" id="gax:Pan161_45610"/>
<sequence length="1121" mass="126476" precursor="true">MKQFIRITSLVLLLIGLSRFSNSAEKANETAAAVPRFTSEQLEFFEKSIRPLLSEHCYECHSSQAKRLEGGLRLDARSLLLKGGDSGPAAELKQPHDSLLLQAVRYESYEMPPDTRLQPEQIAALSRWVEMGLPWPDEKTPATSAAAKVFDLQKRKQEHWAWQPVKDLKPPTVQQKNWSAHPVDQFILAQLEEKQLHPSQPADKRTVLRRLSFDLTGLPPTPEQIHNYLADSSPNATEKVVDRLLASPRFGERWARHWLDLMRYAESRGHEFDNDAPNAHQYRDYVIRAFNADLPYDQFVTEHIAGDLLEQPRLNPESQFDESVLATAFWYLGEWVHSPVDIRKDETDRFDNAIDVMTKSFLGLTVSCARCHDHKFDAISTKDYYALYGYLQSSNYHQVRFESKAHNQKIAKQVEQLDQRQQELLKAKIKPAFSEGIQNFSKYYWEAKALAEKDPAEKTATLEAELQQQAVQGTLSPQILKSWVRFLKSNPDQGQLMSVRFMLDSGNESTLTPPSPLAKNQSDKTDQRAIIDYSQSAPEEFITDGFIFGMAPRSQGTLVLDSSGTLPVLLAQTEGAARRDPLWNDLVDTKSPQLNQKNKLRSYPRAGRTLRTPTFEVQGAVNYRVKGDCWVYACVDSHRLLFGPLHGSTLKKVQASPHGKPVWITHDLSRYKGHRVHLEFTPIDQSPLEVYQVRQGASFPEPDLTTVSLAGPQVPLDLETAFDEFVSGKSDPTSQSVALVNWVLTHPDLFSEPQSPARQDLKAGIDDWQQQRNALKKSVRTASQTAMAIMDGSAENDHVLIRGSHQNTGPLVERRFLEALGGAAPGSKAGSGRLELAAAINDPANPLTHRVIINRIWAHLFGRGIVPSVDNFGVLGERPSHPELLDFLALKFVKEGRSLKQMIKYLVLTQTYQQSSSTTQDIADIDPDNILLYKMPLKRLEGEAIRDALLQISGRLNKTLYGPSIPVHLTKFMDGRGKPPVNGPLDGAGRRSIYIQVRRNFLSPMMLAYDTPSPFSTMGRRNVSNVPAQALIMMNDPFVLQQAELWGKRVLTQSGLQTTEDRIRWMYESALGRLPTTKELQTAQEFIEQQAKVNPSDSDQARIWSELGHVIFNLKEFIYIF</sequence>
<evidence type="ECO:0000259" key="5">
    <source>
        <dbReference type="Pfam" id="PF07587"/>
    </source>
</evidence>
<evidence type="ECO:0000313" key="7">
    <source>
        <dbReference type="EMBL" id="QDT92890.1"/>
    </source>
</evidence>
<feature type="region of interest" description="Disordered" evidence="2">
    <location>
        <begin position="507"/>
        <end position="526"/>
    </location>
</feature>
<feature type="domain" description="DUF1549" evidence="4">
    <location>
        <begin position="182"/>
        <end position="394"/>
    </location>
</feature>
<dbReference type="PANTHER" id="PTHR35889">
    <property type="entry name" value="CYCLOINULO-OLIGOSACCHARIDE FRUCTANOTRANSFERASE-RELATED"/>
    <property type="match status" value="1"/>
</dbReference>
<feature type="domain" description="DUF1553" evidence="5">
    <location>
        <begin position="832"/>
        <end position="1086"/>
    </location>
</feature>
<dbReference type="InterPro" id="IPR022655">
    <property type="entry name" value="DUF1553"/>
</dbReference>
<proteinExistence type="predicted"/>
<evidence type="ECO:0000256" key="3">
    <source>
        <dbReference type="SAM" id="SignalP"/>
    </source>
</evidence>
<gene>
    <name evidence="7" type="ORF">Pan161_45610</name>
</gene>
<dbReference type="InterPro" id="IPR011444">
    <property type="entry name" value="DUF1549"/>
</dbReference>
<organism evidence="7 8">
    <name type="scientific">Gimesia algae</name>
    <dbReference type="NCBI Taxonomy" id="2527971"/>
    <lineage>
        <taxon>Bacteria</taxon>
        <taxon>Pseudomonadati</taxon>
        <taxon>Planctomycetota</taxon>
        <taxon>Planctomycetia</taxon>
        <taxon>Planctomycetales</taxon>
        <taxon>Planctomycetaceae</taxon>
        <taxon>Gimesia</taxon>
    </lineage>
</organism>